<gene>
    <name evidence="7" type="ORF">H8730_13890</name>
</gene>
<dbReference type="EMBL" id="JACRSQ010000026">
    <property type="protein sequence ID" value="MBC8544635.1"/>
    <property type="molecule type" value="Genomic_DNA"/>
</dbReference>
<evidence type="ECO:0000256" key="5">
    <source>
        <dbReference type="SAM" id="Phobius"/>
    </source>
</evidence>
<keyword evidence="4 5" id="KW-0472">Membrane</keyword>
<dbReference type="GO" id="GO:0005886">
    <property type="term" value="C:plasma membrane"/>
    <property type="evidence" value="ECO:0007669"/>
    <property type="project" value="TreeGrafter"/>
</dbReference>
<dbReference type="Pfam" id="PF01957">
    <property type="entry name" value="NfeD"/>
    <property type="match status" value="1"/>
</dbReference>
<evidence type="ECO:0000256" key="2">
    <source>
        <dbReference type="ARBA" id="ARBA00022692"/>
    </source>
</evidence>
<protein>
    <submittedName>
        <fullName evidence="7">NfeD family protein</fullName>
    </submittedName>
</protein>
<reference evidence="7" key="1">
    <citation type="submission" date="2020-08" db="EMBL/GenBank/DDBJ databases">
        <title>Genome public.</title>
        <authorList>
            <person name="Liu C."/>
            <person name="Sun Q."/>
        </authorList>
    </citation>
    <scope>NUCLEOTIDE SEQUENCE</scope>
    <source>
        <strain evidence="7">NSJ-32</strain>
    </source>
</reference>
<comment type="subcellular location">
    <subcellularLocation>
        <location evidence="1">Membrane</location>
        <topology evidence="1">Multi-pass membrane protein</topology>
    </subcellularLocation>
</comment>
<proteinExistence type="predicted"/>
<dbReference type="PANTHER" id="PTHR33507">
    <property type="entry name" value="INNER MEMBRANE PROTEIN YBBJ"/>
    <property type="match status" value="1"/>
</dbReference>
<evidence type="ECO:0000313" key="7">
    <source>
        <dbReference type="EMBL" id="MBC8544635.1"/>
    </source>
</evidence>
<comment type="caution">
    <text evidence="7">The sequence shown here is derived from an EMBL/GenBank/DDBJ whole genome shotgun (WGS) entry which is preliminary data.</text>
</comment>
<keyword evidence="8" id="KW-1185">Reference proteome</keyword>
<evidence type="ECO:0000256" key="4">
    <source>
        <dbReference type="ARBA" id="ARBA00023136"/>
    </source>
</evidence>
<name>A0A926DWQ3_9FIRM</name>
<dbReference type="InterPro" id="IPR052165">
    <property type="entry name" value="Membrane_assoc_protease"/>
</dbReference>
<dbReference type="InterPro" id="IPR012340">
    <property type="entry name" value="NA-bd_OB-fold"/>
</dbReference>
<evidence type="ECO:0000313" key="8">
    <source>
        <dbReference type="Proteomes" id="UP000657006"/>
    </source>
</evidence>
<feature type="transmembrane region" description="Helical" evidence="5">
    <location>
        <begin position="7"/>
        <end position="31"/>
    </location>
</feature>
<sequence length="149" mass="16272">MDMIWVYIWIGVIVLTVVTEAATMGLTSIWFTFGALVAWIIAMCGGPLWLQWLCFVVVSGLMLAFTRPLAVKYLKPKKVATNVDALAGREGKVVTEIQPIQGTGQVKVDGQIWSAKVENTDVNLPVGSLVEVLRVEGVKLVVRAKTAEE</sequence>
<organism evidence="7 8">
    <name type="scientific">Bianquea renquensis</name>
    <dbReference type="NCBI Taxonomy" id="2763661"/>
    <lineage>
        <taxon>Bacteria</taxon>
        <taxon>Bacillati</taxon>
        <taxon>Bacillota</taxon>
        <taxon>Clostridia</taxon>
        <taxon>Eubacteriales</taxon>
        <taxon>Bianqueaceae</taxon>
        <taxon>Bianquea</taxon>
    </lineage>
</organism>
<keyword evidence="3 5" id="KW-1133">Transmembrane helix</keyword>
<evidence type="ECO:0000259" key="6">
    <source>
        <dbReference type="Pfam" id="PF01957"/>
    </source>
</evidence>
<feature type="domain" description="NfeD-like C-terminal" evidence="6">
    <location>
        <begin position="83"/>
        <end position="143"/>
    </location>
</feature>
<dbReference type="InterPro" id="IPR002810">
    <property type="entry name" value="NfeD-like_C"/>
</dbReference>
<accession>A0A926DWQ3</accession>
<evidence type="ECO:0000256" key="3">
    <source>
        <dbReference type="ARBA" id="ARBA00022989"/>
    </source>
</evidence>
<dbReference type="SUPFAM" id="SSF141322">
    <property type="entry name" value="NfeD domain-like"/>
    <property type="match status" value="1"/>
</dbReference>
<dbReference type="Gene3D" id="2.40.50.140">
    <property type="entry name" value="Nucleic acid-binding proteins"/>
    <property type="match status" value="1"/>
</dbReference>
<dbReference type="AlphaFoldDB" id="A0A926DWQ3"/>
<keyword evidence="2 5" id="KW-0812">Transmembrane</keyword>
<evidence type="ECO:0000256" key="1">
    <source>
        <dbReference type="ARBA" id="ARBA00004141"/>
    </source>
</evidence>
<feature type="transmembrane region" description="Helical" evidence="5">
    <location>
        <begin position="37"/>
        <end position="65"/>
    </location>
</feature>
<dbReference type="PANTHER" id="PTHR33507:SF3">
    <property type="entry name" value="INNER MEMBRANE PROTEIN YBBJ"/>
    <property type="match status" value="1"/>
</dbReference>
<dbReference type="Proteomes" id="UP000657006">
    <property type="component" value="Unassembled WGS sequence"/>
</dbReference>